<accession>A0A0C5V2W8</accession>
<dbReference type="GO" id="GO:0071949">
    <property type="term" value="F:FAD binding"/>
    <property type="evidence" value="ECO:0007669"/>
    <property type="project" value="InterPro"/>
</dbReference>
<dbReference type="OrthoDB" id="9790035at2"/>
<gene>
    <name evidence="2" type="ORF">YC6258_01806</name>
</gene>
<proteinExistence type="predicted"/>
<dbReference type="SUPFAM" id="SSF51905">
    <property type="entry name" value="FAD/NAD(P)-binding domain"/>
    <property type="match status" value="1"/>
</dbReference>
<dbReference type="AlphaFoldDB" id="A0A0C5V2W8"/>
<dbReference type="PRINTS" id="PR00420">
    <property type="entry name" value="RNGMNOXGNASE"/>
</dbReference>
<sequence length="423" mass="46555">MPDKQGKNKALIIGAGTGGLLAAAALSPYFKTVQVVEKDSLPLSPAVRKGVGQAAHLHSLLLGGLQILERFLPGIADDLRRAGSKTLRAGLDQQIHEYGVWLPERDLGFEILAQSRYLLEHVIRDRVARLANVVIDDQWRIEQLILSTGKTVVGAVGGRDSNDTEELLADLVVDCSGRAGKFVRQLSNFFPDMDRVDEIQSNIVYASAFVDKPPALAGQRENILIIAEPGASAGGALIDIEGNRWCVSLHGRNGVVPPTDPEAWKSFARSLPADRIYQRLTQAEYIHPVSVYKKPLSIWRRFDLMTDFPGGYFPLGDVITSVNPTFGQGMTLGFGHAVALFEAFAAGGSDEIIQKHYLKAAADWSQKAWRVCAAYDSSFKGDELSRQKNFQILRSLSLKKQNEAIADPEVHKRLFRQAQMINQ</sequence>
<dbReference type="Gene3D" id="3.50.50.60">
    <property type="entry name" value="FAD/NAD(P)-binding domain"/>
    <property type="match status" value="1"/>
</dbReference>
<protein>
    <submittedName>
        <fullName evidence="2">2-polyprenyl-6-methoxyphenol hydroxylase and related FAD-dependent oxidoreductase</fullName>
    </submittedName>
</protein>
<dbReference type="PANTHER" id="PTHR43422:SF3">
    <property type="entry name" value="THIAMINE THIAZOLE SYNTHASE"/>
    <property type="match status" value="1"/>
</dbReference>
<dbReference type="Proteomes" id="UP000032266">
    <property type="component" value="Chromosome"/>
</dbReference>
<name>A0A0C5V2W8_9GAMM</name>
<evidence type="ECO:0000313" key="2">
    <source>
        <dbReference type="EMBL" id="AJQ93850.1"/>
    </source>
</evidence>
<dbReference type="EMBL" id="CP007142">
    <property type="protein sequence ID" value="AJQ93850.1"/>
    <property type="molecule type" value="Genomic_DNA"/>
</dbReference>
<dbReference type="PANTHER" id="PTHR43422">
    <property type="entry name" value="THIAMINE THIAZOLE SYNTHASE"/>
    <property type="match status" value="1"/>
</dbReference>
<dbReference type="InterPro" id="IPR002938">
    <property type="entry name" value="FAD-bd"/>
</dbReference>
<reference evidence="2 3" key="1">
    <citation type="submission" date="2014-01" db="EMBL/GenBank/DDBJ databases">
        <title>Full genme sequencing of cellulolytic bacterium Gynuella sunshinyii YC6258T gen. nov., sp. nov.</title>
        <authorList>
            <person name="Khan H."/>
            <person name="Chung E.J."/>
            <person name="Chung Y.R."/>
        </authorList>
    </citation>
    <scope>NUCLEOTIDE SEQUENCE [LARGE SCALE GENOMIC DNA]</scope>
    <source>
        <strain evidence="2 3">YC6258</strain>
    </source>
</reference>
<dbReference type="InterPro" id="IPR036188">
    <property type="entry name" value="FAD/NAD-bd_sf"/>
</dbReference>
<dbReference type="RefSeq" id="WP_044616514.1">
    <property type="nucleotide sequence ID" value="NZ_CP007142.1"/>
</dbReference>
<dbReference type="Pfam" id="PF01494">
    <property type="entry name" value="FAD_binding_3"/>
    <property type="match status" value="1"/>
</dbReference>
<keyword evidence="3" id="KW-1185">Reference proteome</keyword>
<evidence type="ECO:0000313" key="3">
    <source>
        <dbReference type="Proteomes" id="UP000032266"/>
    </source>
</evidence>
<dbReference type="STRING" id="1445510.YC6258_01806"/>
<dbReference type="HOGENOM" id="CLU_028028_2_0_6"/>
<organism evidence="2 3">
    <name type="scientific">Gynuella sunshinyii YC6258</name>
    <dbReference type="NCBI Taxonomy" id="1445510"/>
    <lineage>
        <taxon>Bacteria</taxon>
        <taxon>Pseudomonadati</taxon>
        <taxon>Pseudomonadota</taxon>
        <taxon>Gammaproteobacteria</taxon>
        <taxon>Oceanospirillales</taxon>
        <taxon>Saccharospirillaceae</taxon>
        <taxon>Gynuella</taxon>
    </lineage>
</organism>
<feature type="domain" description="FAD-binding" evidence="1">
    <location>
        <begin position="9"/>
        <end position="346"/>
    </location>
</feature>
<dbReference type="PATRIC" id="fig|1445510.3.peg.1769"/>
<dbReference type="KEGG" id="gsn:YC6258_01806"/>
<evidence type="ECO:0000259" key="1">
    <source>
        <dbReference type="Pfam" id="PF01494"/>
    </source>
</evidence>